<dbReference type="Proteomes" id="UP000676336">
    <property type="component" value="Unassembled WGS sequence"/>
</dbReference>
<dbReference type="GO" id="GO:0006412">
    <property type="term" value="P:translation"/>
    <property type="evidence" value="ECO:0007669"/>
    <property type="project" value="InterPro"/>
</dbReference>
<gene>
    <name evidence="5" type="ORF">SMN809_LOCUS86424</name>
</gene>
<dbReference type="Gene3D" id="3.40.1370.10">
    <property type="match status" value="1"/>
</dbReference>
<evidence type="ECO:0000313" key="5">
    <source>
        <dbReference type="EMBL" id="CAF5229504.1"/>
    </source>
</evidence>
<dbReference type="GO" id="GO:0005840">
    <property type="term" value="C:ribosome"/>
    <property type="evidence" value="ECO:0007669"/>
    <property type="project" value="UniProtKB-KW"/>
</dbReference>
<feature type="non-terminal residue" evidence="5">
    <location>
        <position position="1"/>
    </location>
</feature>
<protein>
    <recommendedName>
        <fullName evidence="7">Ribosomal protein L4</fullName>
    </recommendedName>
</protein>
<evidence type="ECO:0000256" key="1">
    <source>
        <dbReference type="ARBA" id="ARBA00010528"/>
    </source>
</evidence>
<dbReference type="InterPro" id="IPR045240">
    <property type="entry name" value="Ribosomal_uL4_euk/arch"/>
</dbReference>
<proteinExistence type="inferred from homology"/>
<evidence type="ECO:0000256" key="3">
    <source>
        <dbReference type="ARBA" id="ARBA00023274"/>
    </source>
</evidence>
<name>A0A8S3KP78_9BILA</name>
<keyword evidence="2" id="KW-0689">Ribosomal protein</keyword>
<dbReference type="PANTHER" id="PTHR19431">
    <property type="entry name" value="60S RIBOSOMAL PROTEIN L4"/>
    <property type="match status" value="1"/>
</dbReference>
<feature type="transmembrane region" description="Helical" evidence="4">
    <location>
        <begin position="20"/>
        <end position="42"/>
    </location>
</feature>
<dbReference type="AlphaFoldDB" id="A0A8S3KP78"/>
<evidence type="ECO:0000256" key="2">
    <source>
        <dbReference type="ARBA" id="ARBA00022980"/>
    </source>
</evidence>
<sequence length="89" mass="10310">MHEYFFVLLKKSGWSKNRIIVFFCASNFALFLIVDRVGVSLLNVERLNLLRLAPGGHLGRFLIWTESAFKKLDALYGTWSKKSQLKVDF</sequence>
<evidence type="ECO:0000256" key="4">
    <source>
        <dbReference type="SAM" id="Phobius"/>
    </source>
</evidence>
<dbReference type="GO" id="GO:0003735">
    <property type="term" value="F:structural constituent of ribosome"/>
    <property type="evidence" value="ECO:0007669"/>
    <property type="project" value="InterPro"/>
</dbReference>
<keyword evidence="3" id="KW-0687">Ribonucleoprotein</keyword>
<comment type="caution">
    <text evidence="5">The sequence shown here is derived from an EMBL/GenBank/DDBJ whole genome shotgun (WGS) entry which is preliminary data.</text>
</comment>
<keyword evidence="4" id="KW-1133">Transmembrane helix</keyword>
<comment type="similarity">
    <text evidence="1">Belongs to the universal ribosomal protein uL4 family.</text>
</comment>
<accession>A0A8S3KP78</accession>
<evidence type="ECO:0008006" key="7">
    <source>
        <dbReference type="Google" id="ProtNLM"/>
    </source>
</evidence>
<dbReference type="GO" id="GO:1990904">
    <property type="term" value="C:ribonucleoprotein complex"/>
    <property type="evidence" value="ECO:0007669"/>
    <property type="project" value="UniProtKB-KW"/>
</dbReference>
<reference evidence="5" key="1">
    <citation type="submission" date="2021-02" db="EMBL/GenBank/DDBJ databases">
        <authorList>
            <person name="Nowell W R."/>
        </authorList>
    </citation>
    <scope>NUCLEOTIDE SEQUENCE</scope>
</reference>
<organism evidence="5 6">
    <name type="scientific">Rotaria magnacalcarata</name>
    <dbReference type="NCBI Taxonomy" id="392030"/>
    <lineage>
        <taxon>Eukaryota</taxon>
        <taxon>Metazoa</taxon>
        <taxon>Spiralia</taxon>
        <taxon>Gnathifera</taxon>
        <taxon>Rotifera</taxon>
        <taxon>Eurotatoria</taxon>
        <taxon>Bdelloidea</taxon>
        <taxon>Philodinida</taxon>
        <taxon>Philodinidae</taxon>
        <taxon>Rotaria</taxon>
    </lineage>
</organism>
<keyword evidence="4" id="KW-0812">Transmembrane</keyword>
<dbReference type="EMBL" id="CAJOBI010370708">
    <property type="protein sequence ID" value="CAF5229504.1"/>
    <property type="molecule type" value="Genomic_DNA"/>
</dbReference>
<dbReference type="InterPro" id="IPR023574">
    <property type="entry name" value="Ribosomal_uL4_dom_sf"/>
</dbReference>
<keyword evidence="4" id="KW-0472">Membrane</keyword>
<dbReference type="SUPFAM" id="SSF52166">
    <property type="entry name" value="Ribosomal protein L4"/>
    <property type="match status" value="1"/>
</dbReference>
<evidence type="ECO:0000313" key="6">
    <source>
        <dbReference type="Proteomes" id="UP000676336"/>
    </source>
</evidence>